<evidence type="ECO:0000313" key="3">
    <source>
        <dbReference type="EMBL" id="GAA2710447.1"/>
    </source>
</evidence>
<proteinExistence type="predicted"/>
<evidence type="ECO:0000256" key="1">
    <source>
        <dbReference type="SAM" id="MobiDB-lite"/>
    </source>
</evidence>
<reference evidence="3 4" key="1">
    <citation type="journal article" date="2019" name="Int. J. Syst. Evol. Microbiol.">
        <title>The Global Catalogue of Microorganisms (GCM) 10K type strain sequencing project: providing services to taxonomists for standard genome sequencing and annotation.</title>
        <authorList>
            <consortium name="The Broad Institute Genomics Platform"/>
            <consortium name="The Broad Institute Genome Sequencing Center for Infectious Disease"/>
            <person name="Wu L."/>
            <person name="Ma J."/>
        </authorList>
    </citation>
    <scope>NUCLEOTIDE SEQUENCE [LARGE SCALE GENOMIC DNA]</scope>
    <source>
        <strain evidence="3 4">JCM 4542</strain>
    </source>
</reference>
<dbReference type="Pfam" id="PF19741">
    <property type="entry name" value="DUF6230"/>
    <property type="match status" value="1"/>
</dbReference>
<feature type="region of interest" description="Disordered" evidence="1">
    <location>
        <begin position="1"/>
        <end position="41"/>
    </location>
</feature>
<keyword evidence="2" id="KW-0812">Transmembrane</keyword>
<name>A0ABN3TLN3_9ACTN</name>
<keyword evidence="2" id="KW-1133">Transmembrane helix</keyword>
<evidence type="ECO:0000313" key="4">
    <source>
        <dbReference type="Proteomes" id="UP001500886"/>
    </source>
</evidence>
<organism evidence="3 4">
    <name type="scientific">Streptomyces luteosporeus</name>
    <dbReference type="NCBI Taxonomy" id="173856"/>
    <lineage>
        <taxon>Bacteria</taxon>
        <taxon>Bacillati</taxon>
        <taxon>Actinomycetota</taxon>
        <taxon>Actinomycetes</taxon>
        <taxon>Kitasatosporales</taxon>
        <taxon>Streptomycetaceae</taxon>
        <taxon>Streptomyces</taxon>
    </lineage>
</organism>
<comment type="caution">
    <text evidence="3">The sequence shown here is derived from an EMBL/GenBank/DDBJ whole genome shotgun (WGS) entry which is preliminary data.</text>
</comment>
<protein>
    <recommendedName>
        <fullName evidence="5">Cholesterol esterase</fullName>
    </recommendedName>
</protein>
<dbReference type="InterPro" id="IPR046198">
    <property type="entry name" value="DUF6230"/>
</dbReference>
<dbReference type="Proteomes" id="UP001500886">
    <property type="component" value="Unassembled WGS sequence"/>
</dbReference>
<accession>A0ABN3TLN3</accession>
<evidence type="ECO:0008006" key="5">
    <source>
        <dbReference type="Google" id="ProtNLM"/>
    </source>
</evidence>
<gene>
    <name evidence="3" type="ORF">GCM10010315_10370</name>
</gene>
<keyword evidence="2" id="KW-0472">Membrane</keyword>
<evidence type="ECO:0000256" key="2">
    <source>
        <dbReference type="SAM" id="Phobius"/>
    </source>
</evidence>
<dbReference type="EMBL" id="BAAASL010000003">
    <property type="protein sequence ID" value="GAA2710447.1"/>
    <property type="molecule type" value="Genomic_DNA"/>
</dbReference>
<feature type="transmembrane region" description="Helical" evidence="2">
    <location>
        <begin position="46"/>
        <end position="65"/>
    </location>
</feature>
<sequence>MRSPVLRTALPAPRAPSGRRHRGHRPSVGQDVQGARRTRGRRVNRTRLAVAGGVALAAACGLLAATADGVLAVSAAASGGAFKLTGERLEGEGFSERTDVLVEHGGARHPVGVVTADQAWLKGLCASLLVPTPFGPVTLRGSAGRIRPVLATGIVVNTDRVRGRETVFEGLRVGVLPEGGIGASTRHATVERPEFTSWLATAGTFRLSDVDIGIEAGRHECS</sequence>
<keyword evidence="4" id="KW-1185">Reference proteome</keyword>